<dbReference type="EMBL" id="CP069102">
    <property type="protein sequence ID" value="QSS50333.1"/>
    <property type="molecule type" value="Genomic_DNA"/>
</dbReference>
<evidence type="ECO:0000313" key="3">
    <source>
        <dbReference type="Proteomes" id="UP000663419"/>
    </source>
</evidence>
<dbReference type="AlphaFoldDB" id="A0A8A1LCD8"/>
<proteinExistence type="predicted"/>
<feature type="region of interest" description="Disordered" evidence="1">
    <location>
        <begin position="55"/>
        <end position="94"/>
    </location>
</feature>
<organism evidence="2 3">
    <name type="scientific">Ajellomyces capsulatus (strain H88)</name>
    <name type="common">Darling's disease fungus</name>
    <name type="synonym">Histoplasma capsulatum</name>
    <dbReference type="NCBI Taxonomy" id="544711"/>
    <lineage>
        <taxon>Eukaryota</taxon>
        <taxon>Fungi</taxon>
        <taxon>Dikarya</taxon>
        <taxon>Ascomycota</taxon>
        <taxon>Pezizomycotina</taxon>
        <taxon>Eurotiomycetes</taxon>
        <taxon>Eurotiomycetidae</taxon>
        <taxon>Onygenales</taxon>
        <taxon>Ajellomycetaceae</taxon>
        <taxon>Histoplasma</taxon>
    </lineage>
</organism>
<evidence type="ECO:0000256" key="1">
    <source>
        <dbReference type="SAM" id="MobiDB-lite"/>
    </source>
</evidence>
<evidence type="ECO:0000313" key="2">
    <source>
        <dbReference type="EMBL" id="QSS50333.1"/>
    </source>
</evidence>
<name>A0A8A1LCD8_AJEC8</name>
<reference evidence="2" key="1">
    <citation type="submission" date="2021-01" db="EMBL/GenBank/DDBJ databases">
        <title>Chromosome-level genome assembly of a human fungal pathogen reveals clustering of transcriptionally co-regulated genes.</title>
        <authorList>
            <person name="Voorhies M."/>
            <person name="Cohen S."/>
            <person name="Shea T.P."/>
            <person name="Petrus S."/>
            <person name="Munoz J.F."/>
            <person name="Poplawski S."/>
            <person name="Goldman W.E."/>
            <person name="Michael T."/>
            <person name="Cuomo C.A."/>
            <person name="Sil A."/>
            <person name="Beyhan S."/>
        </authorList>
    </citation>
    <scope>NUCLEOTIDE SEQUENCE</scope>
    <source>
        <strain evidence="2">H88</strain>
    </source>
</reference>
<accession>A0A8A1LCD8</accession>
<dbReference type="Proteomes" id="UP000663419">
    <property type="component" value="Chromosome 1"/>
</dbReference>
<dbReference type="VEuPathDB" id="FungiDB:I7I53_10983"/>
<gene>
    <name evidence="2" type="ORF">I7I53_10983</name>
</gene>
<protein>
    <submittedName>
        <fullName evidence="2">Uncharacterized protein</fullName>
    </submittedName>
</protein>
<sequence length="118" mass="13505">MIGKSTEEEGERGGGHGHIAISRLARDSWVRCAIAPPSLWELFILFQIQKIERRRTTPSKPASSTHPLFHHVRSANEEENTLRGHRNSSFSASHQKLNRPIKYDEVSGDKELGFFFFF</sequence>